<evidence type="ECO:0000313" key="2">
    <source>
        <dbReference type="EMBL" id="TMP33254.1"/>
    </source>
</evidence>
<dbReference type="EMBL" id="PNCI01000001">
    <property type="protein sequence ID" value="TMP33254.1"/>
    <property type="molecule type" value="Genomic_DNA"/>
</dbReference>
<accession>A0A5S3WVX6</accession>
<keyword evidence="1" id="KW-1133">Transmembrane helix</keyword>
<dbReference type="Proteomes" id="UP000310249">
    <property type="component" value="Unassembled WGS sequence"/>
</dbReference>
<reference evidence="3" key="2">
    <citation type="submission" date="2019-06" db="EMBL/GenBank/DDBJ databases">
        <title>Co-occurence of chitin degradation, pigmentation and bioactivity in marine Pseudoalteromonas.</title>
        <authorList>
            <person name="Sonnenschein E.C."/>
            <person name="Bech P.K."/>
        </authorList>
    </citation>
    <scope>NUCLEOTIDE SEQUENCE [LARGE SCALE GENOMIC DNA]</scope>
    <source>
        <strain evidence="3">S2676</strain>
    </source>
</reference>
<keyword evidence="1" id="KW-0472">Membrane</keyword>
<gene>
    <name evidence="2" type="ORF">CWB99_00970</name>
</gene>
<reference evidence="2 3" key="1">
    <citation type="submission" date="2018-01" db="EMBL/GenBank/DDBJ databases">
        <authorList>
            <person name="Paulsen S."/>
            <person name="Gram L.K."/>
        </authorList>
    </citation>
    <scope>NUCLEOTIDE SEQUENCE [LARGE SCALE GENOMIC DNA]</scope>
    <source>
        <strain evidence="2 3">S2676</strain>
    </source>
</reference>
<dbReference type="RefSeq" id="WP_138551856.1">
    <property type="nucleotide sequence ID" value="NZ_PNCH01000031.1"/>
</dbReference>
<comment type="caution">
    <text evidence="2">The sequence shown here is derived from an EMBL/GenBank/DDBJ whole genome shotgun (WGS) entry which is preliminary data.</text>
</comment>
<dbReference type="AlphaFoldDB" id="A0A5S3WVX6"/>
<evidence type="ECO:0000256" key="1">
    <source>
        <dbReference type="SAM" id="Phobius"/>
    </source>
</evidence>
<evidence type="ECO:0000313" key="3">
    <source>
        <dbReference type="Proteomes" id="UP000310249"/>
    </source>
</evidence>
<name>A0A5S3WVX6_9GAMM</name>
<keyword evidence="1" id="KW-0812">Transmembrane</keyword>
<dbReference type="OrthoDB" id="6310489at2"/>
<proteinExistence type="predicted"/>
<organism evidence="2 3">
    <name type="scientific">Pseudoalteromonas rubra</name>
    <dbReference type="NCBI Taxonomy" id="43658"/>
    <lineage>
        <taxon>Bacteria</taxon>
        <taxon>Pseudomonadati</taxon>
        <taxon>Pseudomonadota</taxon>
        <taxon>Gammaproteobacteria</taxon>
        <taxon>Alteromonadales</taxon>
        <taxon>Pseudoalteromonadaceae</taxon>
        <taxon>Pseudoalteromonas</taxon>
    </lineage>
</organism>
<feature type="transmembrane region" description="Helical" evidence="1">
    <location>
        <begin position="12"/>
        <end position="30"/>
    </location>
</feature>
<protein>
    <submittedName>
        <fullName evidence="2">Uncharacterized protein</fullName>
    </submittedName>
</protein>
<sequence>MDRVAPETWYAVGFFFSLILGPFFIGLCLMKLYRFYRPKDVPESDENSVSVVSQISAQRDGFFKMYLLGLAVCSPGFYYIYMRFLVHI</sequence>
<feature type="transmembrane region" description="Helical" evidence="1">
    <location>
        <begin position="63"/>
        <end position="81"/>
    </location>
</feature>